<evidence type="ECO:0000313" key="1">
    <source>
        <dbReference type="EMBL" id="KAG5578938.1"/>
    </source>
</evidence>
<keyword evidence="2" id="KW-1185">Reference proteome</keyword>
<evidence type="ECO:0000313" key="2">
    <source>
        <dbReference type="Proteomes" id="UP000824120"/>
    </source>
</evidence>
<comment type="caution">
    <text evidence="1">The sequence shown here is derived from an EMBL/GenBank/DDBJ whole genome shotgun (WGS) entry which is preliminary data.</text>
</comment>
<proteinExistence type="predicted"/>
<organism evidence="1 2">
    <name type="scientific">Solanum commersonii</name>
    <name type="common">Commerson's wild potato</name>
    <name type="synonym">Commerson's nightshade</name>
    <dbReference type="NCBI Taxonomy" id="4109"/>
    <lineage>
        <taxon>Eukaryota</taxon>
        <taxon>Viridiplantae</taxon>
        <taxon>Streptophyta</taxon>
        <taxon>Embryophyta</taxon>
        <taxon>Tracheophyta</taxon>
        <taxon>Spermatophyta</taxon>
        <taxon>Magnoliopsida</taxon>
        <taxon>eudicotyledons</taxon>
        <taxon>Gunneridae</taxon>
        <taxon>Pentapetalae</taxon>
        <taxon>asterids</taxon>
        <taxon>lamiids</taxon>
        <taxon>Solanales</taxon>
        <taxon>Solanaceae</taxon>
        <taxon>Solanoideae</taxon>
        <taxon>Solaneae</taxon>
        <taxon>Solanum</taxon>
    </lineage>
</organism>
<dbReference type="EMBL" id="JACXVP010000010">
    <property type="protein sequence ID" value="KAG5578938.1"/>
    <property type="molecule type" value="Genomic_DNA"/>
</dbReference>
<reference evidence="1 2" key="1">
    <citation type="submission" date="2020-09" db="EMBL/GenBank/DDBJ databases">
        <title>De no assembly of potato wild relative species, Solanum commersonii.</title>
        <authorList>
            <person name="Cho K."/>
        </authorList>
    </citation>
    <scope>NUCLEOTIDE SEQUENCE [LARGE SCALE GENOMIC DNA]</scope>
    <source>
        <strain evidence="1">LZ3.2</strain>
        <tissue evidence="1">Leaf</tissue>
    </source>
</reference>
<dbReference type="AlphaFoldDB" id="A0A9J5WT98"/>
<name>A0A9J5WT98_SOLCO</name>
<protein>
    <submittedName>
        <fullName evidence="1">Uncharacterized protein</fullName>
    </submittedName>
</protein>
<gene>
    <name evidence="1" type="ORF">H5410_049565</name>
</gene>
<dbReference type="Proteomes" id="UP000824120">
    <property type="component" value="Chromosome 10"/>
</dbReference>
<sequence length="68" mass="7861">MDHGDPKFGQNTSALFYHVTIEVIVNSASLTHEHQCFMRVSLDDDIFQVEVLRHSQPTIYGPQFRREA</sequence>
<accession>A0A9J5WT98</accession>